<proteinExistence type="predicted"/>
<reference evidence="1" key="1">
    <citation type="journal article" date="2015" name="Nature">
        <title>Complex archaea that bridge the gap between prokaryotes and eukaryotes.</title>
        <authorList>
            <person name="Spang A."/>
            <person name="Saw J.H."/>
            <person name="Jorgensen S.L."/>
            <person name="Zaremba-Niedzwiedzka K."/>
            <person name="Martijn J."/>
            <person name="Lind A.E."/>
            <person name="van Eijk R."/>
            <person name="Schleper C."/>
            <person name="Guy L."/>
            <person name="Ettema T.J."/>
        </authorList>
    </citation>
    <scope>NUCLEOTIDE SEQUENCE</scope>
</reference>
<evidence type="ECO:0000313" key="1">
    <source>
        <dbReference type="EMBL" id="KKN36570.1"/>
    </source>
</evidence>
<protein>
    <submittedName>
        <fullName evidence="1">Uncharacterized protein</fullName>
    </submittedName>
</protein>
<accession>A0A0F9PY40</accession>
<dbReference type="EMBL" id="LAZR01001957">
    <property type="protein sequence ID" value="KKN36570.1"/>
    <property type="molecule type" value="Genomic_DNA"/>
</dbReference>
<sequence length="174" mass="19476">MKCCLGIMVGVLLLAGCRENTHSTAQMEQNLTEENQKVLLKNQPPVKLKWSLERENLNNRANLWNDPAKVSYIYLVSFGKVMAFYPLKGKVSSVNSQVTNPSQLSDRWITKGVDRRISGVLPSPAEDGSYGTNGDAVFFFTTDGTYVEWRGDYMLCDKPLKLSTPPALILEVKE</sequence>
<dbReference type="AlphaFoldDB" id="A0A0F9PY40"/>
<comment type="caution">
    <text evidence="1">The sequence shown here is derived from an EMBL/GenBank/DDBJ whole genome shotgun (WGS) entry which is preliminary data.</text>
</comment>
<organism evidence="1">
    <name type="scientific">marine sediment metagenome</name>
    <dbReference type="NCBI Taxonomy" id="412755"/>
    <lineage>
        <taxon>unclassified sequences</taxon>
        <taxon>metagenomes</taxon>
        <taxon>ecological metagenomes</taxon>
    </lineage>
</organism>
<dbReference type="PROSITE" id="PS51257">
    <property type="entry name" value="PROKAR_LIPOPROTEIN"/>
    <property type="match status" value="1"/>
</dbReference>
<gene>
    <name evidence="1" type="ORF">LCGC14_0772400</name>
</gene>
<name>A0A0F9PY40_9ZZZZ</name>